<evidence type="ECO:0000256" key="7">
    <source>
        <dbReference type="PIRSR" id="PIRSR005096-2"/>
    </source>
</evidence>
<dbReference type="AlphaFoldDB" id="A0A3R7KHY4"/>
<dbReference type="PANTHER" id="PTHR10091">
    <property type="entry name" value="ALDOSE-1-EPIMERASE"/>
    <property type="match status" value="1"/>
</dbReference>
<evidence type="ECO:0000256" key="3">
    <source>
        <dbReference type="ARBA" id="ARBA00023235"/>
    </source>
</evidence>
<proteinExistence type="inferred from homology"/>
<dbReference type="GO" id="GO:0004034">
    <property type="term" value="F:aldose 1-epimerase activity"/>
    <property type="evidence" value="ECO:0007669"/>
    <property type="project" value="UniProtKB-EC"/>
</dbReference>
<feature type="active site" description="Proton donor" evidence="6">
    <location>
        <position position="198"/>
    </location>
</feature>
<dbReference type="UniPathway" id="UPA00242"/>
<comment type="similarity">
    <text evidence="2 5">Belongs to the aldose epimerase family.</text>
</comment>
<sequence length="378" mass="41550">MMAQEGKLDYSSKVTPFGDGHKITLTSPDLRVKLLTLGATVSSVQYRVPQLAGKDFADKDGWVNLTLGFDTPEEFVQDTASIGRTCGRYAGRIAHGEVQLDGKTFKLLKNDGENTLHGGPEGFSCRPWKYITLEGEEEIGISFHLISPHLDQGFPGELFVTATYVILKNQPAALKWNFQAVLADATPVNSTTVNLCNHMYWNLNGVPGVPRRLPEPVTNHHLQLHSGHVAELDGTIPTGSMKPVEGTPHDYRKPHSILEGVEATRADGRNPPGYDDPVALDSWDSQLHEAARLFSPKTGISLQLDTTSPVVVVYTANYLPVNASGEAGERFQQHSGICLETQYFPNSPHIPSFPSTVLKKGEKYDETTICHFRFASQE</sequence>
<dbReference type="GeneID" id="40321094"/>
<protein>
    <recommendedName>
        <fullName evidence="5">Aldose 1-epimerase</fullName>
        <ecNumber evidence="5">5.1.3.3</ecNumber>
    </recommendedName>
</protein>
<dbReference type="Gene3D" id="2.70.98.10">
    <property type="match status" value="1"/>
</dbReference>
<dbReference type="SUPFAM" id="SSF74650">
    <property type="entry name" value="Galactose mutarotase-like"/>
    <property type="match status" value="1"/>
</dbReference>
<evidence type="ECO:0000313" key="9">
    <source>
        <dbReference type="EMBL" id="RNF06838.1"/>
    </source>
</evidence>
<feature type="binding site" evidence="7">
    <location>
        <position position="275"/>
    </location>
    <ligand>
        <name>beta-D-galactose</name>
        <dbReference type="ChEBI" id="CHEBI:27667"/>
    </ligand>
</feature>
<dbReference type="EC" id="5.1.3.3" evidence="5"/>
<reference evidence="9 10" key="1">
    <citation type="journal article" date="2018" name="BMC Genomics">
        <title>Genomic comparison of Trypanosoma conorhini and Trypanosoma rangeli to Trypanosoma cruzi strains of high and low virulence.</title>
        <authorList>
            <person name="Bradwell K.R."/>
            <person name="Koparde V.N."/>
            <person name="Matveyev A.V."/>
            <person name="Serrano M.G."/>
            <person name="Alves J.M."/>
            <person name="Parikh H."/>
            <person name="Huang B."/>
            <person name="Lee V."/>
            <person name="Espinosa-Alvarez O."/>
            <person name="Ortiz P.A."/>
            <person name="Costa-Martins A.G."/>
            <person name="Teixeira M.M."/>
            <person name="Buck G.A."/>
        </authorList>
    </citation>
    <scope>NUCLEOTIDE SEQUENCE [LARGE SCALE GENOMIC DNA]</scope>
    <source>
        <strain evidence="9 10">025E</strain>
    </source>
</reference>
<comment type="catalytic activity">
    <reaction evidence="5">
        <text>alpha-D-glucose = beta-D-glucose</text>
        <dbReference type="Rhea" id="RHEA:10264"/>
        <dbReference type="ChEBI" id="CHEBI:15903"/>
        <dbReference type="ChEBI" id="CHEBI:17925"/>
        <dbReference type="EC" id="5.1.3.3"/>
    </reaction>
</comment>
<dbReference type="Pfam" id="PF01263">
    <property type="entry name" value="Aldose_epim"/>
    <property type="match status" value="1"/>
</dbReference>
<gene>
    <name evidence="9" type="ORF">Tco025E_07483</name>
</gene>
<dbReference type="PANTHER" id="PTHR10091:SF0">
    <property type="entry name" value="GALACTOSE MUTAROTASE"/>
    <property type="match status" value="1"/>
</dbReference>
<evidence type="ECO:0000256" key="6">
    <source>
        <dbReference type="PIRSR" id="PIRSR005096-1"/>
    </source>
</evidence>
<evidence type="ECO:0000256" key="1">
    <source>
        <dbReference type="ARBA" id="ARBA00005028"/>
    </source>
</evidence>
<dbReference type="InterPro" id="IPR015443">
    <property type="entry name" value="Aldose_1-epimerase"/>
</dbReference>
<keyword evidence="4 5" id="KW-0119">Carbohydrate metabolism</keyword>
<dbReference type="OrthoDB" id="274691at2759"/>
<evidence type="ECO:0000313" key="10">
    <source>
        <dbReference type="Proteomes" id="UP000284403"/>
    </source>
</evidence>
<dbReference type="InterPro" id="IPR014718">
    <property type="entry name" value="GH-type_carb-bd"/>
</dbReference>
<dbReference type="InterPro" id="IPR008183">
    <property type="entry name" value="Aldose_1/G6P_1-epimerase"/>
</dbReference>
<dbReference type="Proteomes" id="UP000284403">
    <property type="component" value="Unassembled WGS sequence"/>
</dbReference>
<feature type="active site" description="Proton acceptor" evidence="6">
    <location>
        <position position="340"/>
    </location>
</feature>
<dbReference type="InterPro" id="IPR011013">
    <property type="entry name" value="Gal_mutarotase_sf_dom"/>
</dbReference>
<comment type="pathway">
    <text evidence="1 5">Carbohydrate metabolism; hexose metabolism.</text>
</comment>
<dbReference type="CDD" id="cd09019">
    <property type="entry name" value="galactose_mutarotase_like"/>
    <property type="match status" value="1"/>
</dbReference>
<dbReference type="PIRSF" id="PIRSF005096">
    <property type="entry name" value="GALM"/>
    <property type="match status" value="1"/>
</dbReference>
<dbReference type="GO" id="GO:0033499">
    <property type="term" value="P:galactose catabolic process via UDP-galactose, Leloir pathway"/>
    <property type="evidence" value="ECO:0007669"/>
    <property type="project" value="TreeGrafter"/>
</dbReference>
<keyword evidence="10" id="KW-1185">Reference proteome</keyword>
<organism evidence="9 10">
    <name type="scientific">Trypanosoma conorhini</name>
    <dbReference type="NCBI Taxonomy" id="83891"/>
    <lineage>
        <taxon>Eukaryota</taxon>
        <taxon>Discoba</taxon>
        <taxon>Euglenozoa</taxon>
        <taxon>Kinetoplastea</taxon>
        <taxon>Metakinetoplastina</taxon>
        <taxon>Trypanosomatida</taxon>
        <taxon>Trypanosomatidae</taxon>
        <taxon>Trypanosoma</taxon>
    </lineage>
</organism>
<name>A0A3R7KHY4_9TRYP</name>
<dbReference type="GO" id="GO:0030246">
    <property type="term" value="F:carbohydrate binding"/>
    <property type="evidence" value="ECO:0007669"/>
    <property type="project" value="InterPro"/>
</dbReference>
<dbReference type="EMBL" id="MKKU01000584">
    <property type="protein sequence ID" value="RNF06838.1"/>
    <property type="molecule type" value="Genomic_DNA"/>
</dbReference>
<evidence type="ECO:0000256" key="2">
    <source>
        <dbReference type="ARBA" id="ARBA00006206"/>
    </source>
</evidence>
<evidence type="ECO:0000256" key="4">
    <source>
        <dbReference type="ARBA" id="ARBA00023277"/>
    </source>
</evidence>
<dbReference type="RefSeq" id="XP_029225538.1">
    <property type="nucleotide sequence ID" value="XM_029374348.1"/>
</dbReference>
<dbReference type="GO" id="GO:0006006">
    <property type="term" value="P:glucose metabolic process"/>
    <property type="evidence" value="ECO:0007669"/>
    <property type="project" value="TreeGrafter"/>
</dbReference>
<keyword evidence="3 5" id="KW-0413">Isomerase</keyword>
<evidence type="ECO:0000256" key="8">
    <source>
        <dbReference type="PIRSR" id="PIRSR005096-3"/>
    </source>
</evidence>
<comment type="caution">
    <text evidence="9">The sequence shown here is derived from an EMBL/GenBank/DDBJ whole genome shotgun (WGS) entry which is preliminary data.</text>
</comment>
<dbReference type="InterPro" id="IPR047215">
    <property type="entry name" value="Galactose_mutarotase-like"/>
</dbReference>
<feature type="binding site" evidence="8">
    <location>
        <begin position="198"/>
        <end position="200"/>
    </location>
    <ligand>
        <name>beta-D-galactose</name>
        <dbReference type="ChEBI" id="CHEBI:27667"/>
    </ligand>
</feature>
<evidence type="ECO:0000256" key="5">
    <source>
        <dbReference type="PIRNR" id="PIRNR005096"/>
    </source>
</evidence>
<accession>A0A3R7KHY4</accession>